<protein>
    <submittedName>
        <fullName evidence="6">Uncharacterized protein</fullName>
    </submittedName>
</protein>
<evidence type="ECO:0000256" key="4">
    <source>
        <dbReference type="ARBA" id="ARBA00023136"/>
    </source>
</evidence>
<dbReference type="Proteomes" id="UP000053593">
    <property type="component" value="Unassembled WGS sequence"/>
</dbReference>
<dbReference type="Pfam" id="PF01040">
    <property type="entry name" value="UbiA"/>
    <property type="match status" value="1"/>
</dbReference>
<feature type="transmembrane region" description="Helical" evidence="5">
    <location>
        <begin position="125"/>
        <end position="150"/>
    </location>
</feature>
<comment type="subcellular location">
    <subcellularLocation>
        <location evidence="1">Membrane</location>
        <topology evidence="1">Multi-pass membrane protein</topology>
    </subcellularLocation>
</comment>
<dbReference type="EMBL" id="KN834841">
    <property type="protein sequence ID" value="KIK52523.1"/>
    <property type="molecule type" value="Genomic_DNA"/>
</dbReference>
<feature type="transmembrane region" description="Helical" evidence="5">
    <location>
        <begin position="256"/>
        <end position="273"/>
    </location>
</feature>
<evidence type="ECO:0000313" key="6">
    <source>
        <dbReference type="EMBL" id="KIK52523.1"/>
    </source>
</evidence>
<feature type="transmembrane region" description="Helical" evidence="5">
    <location>
        <begin position="89"/>
        <end position="119"/>
    </location>
</feature>
<keyword evidence="3 5" id="KW-1133">Transmembrane helix</keyword>
<keyword evidence="7" id="KW-1185">Reference proteome</keyword>
<proteinExistence type="predicted"/>
<dbReference type="PANTHER" id="PTHR42723">
    <property type="entry name" value="CHLOROPHYLL SYNTHASE"/>
    <property type="match status" value="1"/>
</dbReference>
<dbReference type="GO" id="GO:0016020">
    <property type="term" value="C:membrane"/>
    <property type="evidence" value="ECO:0007669"/>
    <property type="project" value="UniProtKB-SubCell"/>
</dbReference>
<dbReference type="GO" id="GO:0016765">
    <property type="term" value="F:transferase activity, transferring alkyl or aryl (other than methyl) groups"/>
    <property type="evidence" value="ECO:0007669"/>
    <property type="project" value="InterPro"/>
</dbReference>
<dbReference type="InterPro" id="IPR050475">
    <property type="entry name" value="Prenyltransferase_related"/>
</dbReference>
<dbReference type="InterPro" id="IPR000537">
    <property type="entry name" value="UbiA_prenyltransferase"/>
</dbReference>
<sequence>MNFLYILFLFTYTDFKTIFFPVLAVAAVLGPVKSNKSVVEAALWIWVHLLQCNVSNQRNSIDEDALNRPWRPLPSGKVSIQQAIILRYIVIWACVACSSLYGVQIVLISLFLTAITIIYDDYGGATHWILKNLCAAIGYAIFEVGATVVIGPSLSLSNTAIQGICYSAIVVLTTIHAQDFSDTAGDATQGRVTLAIYAPYKSRFALAFFLLFWSLALSLQWHLSNILTVPYVGYALFVGWRYMWYQGASADGKSYVFYNIWLGMTHLLPLWRFRT</sequence>
<feature type="transmembrane region" description="Helical" evidence="5">
    <location>
        <begin position="204"/>
        <end position="221"/>
    </location>
</feature>
<dbReference type="HOGENOM" id="CLU_063928_0_0_1"/>
<feature type="transmembrane region" description="Helical" evidence="5">
    <location>
        <begin position="227"/>
        <end position="244"/>
    </location>
</feature>
<dbReference type="InterPro" id="IPR044878">
    <property type="entry name" value="UbiA_sf"/>
</dbReference>
<dbReference type="CDD" id="cd13965">
    <property type="entry name" value="PT_UbiA_3"/>
    <property type="match status" value="1"/>
</dbReference>
<dbReference type="OrthoDB" id="434972at2759"/>
<accession>A0A0D0CCC9</accession>
<dbReference type="AlphaFoldDB" id="A0A0D0CCC9"/>
<keyword evidence="2 5" id="KW-0812">Transmembrane</keyword>
<keyword evidence="4 5" id="KW-0472">Membrane</keyword>
<dbReference type="Gene3D" id="1.10.357.140">
    <property type="entry name" value="UbiA prenyltransferase"/>
    <property type="match status" value="1"/>
</dbReference>
<evidence type="ECO:0000256" key="3">
    <source>
        <dbReference type="ARBA" id="ARBA00022989"/>
    </source>
</evidence>
<reference evidence="6 7" key="1">
    <citation type="submission" date="2014-04" db="EMBL/GenBank/DDBJ databases">
        <title>Evolutionary Origins and Diversification of the Mycorrhizal Mutualists.</title>
        <authorList>
            <consortium name="DOE Joint Genome Institute"/>
            <consortium name="Mycorrhizal Genomics Consortium"/>
            <person name="Kohler A."/>
            <person name="Kuo A."/>
            <person name="Nagy L.G."/>
            <person name="Floudas D."/>
            <person name="Copeland A."/>
            <person name="Barry K.W."/>
            <person name="Cichocki N."/>
            <person name="Veneault-Fourrey C."/>
            <person name="LaButti K."/>
            <person name="Lindquist E.A."/>
            <person name="Lipzen A."/>
            <person name="Lundell T."/>
            <person name="Morin E."/>
            <person name="Murat C."/>
            <person name="Riley R."/>
            <person name="Ohm R."/>
            <person name="Sun H."/>
            <person name="Tunlid A."/>
            <person name="Henrissat B."/>
            <person name="Grigoriev I.V."/>
            <person name="Hibbett D.S."/>
            <person name="Martin F."/>
        </authorList>
    </citation>
    <scope>NUCLEOTIDE SEQUENCE [LARGE SCALE GENOMIC DNA]</scope>
    <source>
        <strain evidence="6 7">FD-317 M1</strain>
    </source>
</reference>
<organism evidence="6 7">
    <name type="scientific">Collybiopsis luxurians FD-317 M1</name>
    <dbReference type="NCBI Taxonomy" id="944289"/>
    <lineage>
        <taxon>Eukaryota</taxon>
        <taxon>Fungi</taxon>
        <taxon>Dikarya</taxon>
        <taxon>Basidiomycota</taxon>
        <taxon>Agaricomycotina</taxon>
        <taxon>Agaricomycetes</taxon>
        <taxon>Agaricomycetidae</taxon>
        <taxon>Agaricales</taxon>
        <taxon>Marasmiineae</taxon>
        <taxon>Omphalotaceae</taxon>
        <taxon>Collybiopsis</taxon>
        <taxon>Collybiopsis luxurians</taxon>
    </lineage>
</organism>
<evidence type="ECO:0000256" key="2">
    <source>
        <dbReference type="ARBA" id="ARBA00022692"/>
    </source>
</evidence>
<gene>
    <name evidence="6" type="ORF">GYMLUDRAFT_1028657</name>
</gene>
<feature type="transmembrane region" description="Helical" evidence="5">
    <location>
        <begin position="6"/>
        <end position="29"/>
    </location>
</feature>
<evidence type="ECO:0000256" key="5">
    <source>
        <dbReference type="SAM" id="Phobius"/>
    </source>
</evidence>
<evidence type="ECO:0000313" key="7">
    <source>
        <dbReference type="Proteomes" id="UP000053593"/>
    </source>
</evidence>
<dbReference type="PANTHER" id="PTHR42723:SF1">
    <property type="entry name" value="CHLOROPHYLL SYNTHASE, CHLOROPLASTIC"/>
    <property type="match status" value="1"/>
</dbReference>
<name>A0A0D0CCC9_9AGAR</name>
<evidence type="ECO:0000256" key="1">
    <source>
        <dbReference type="ARBA" id="ARBA00004141"/>
    </source>
</evidence>